<dbReference type="AlphaFoldDB" id="E3SXB7"/>
<proteinExistence type="predicted"/>
<geneLocation type="mitochondrion" evidence="2"/>
<protein>
    <submittedName>
        <fullName evidence="2">NADH dehydrogenase subunit 6</fullName>
    </submittedName>
</protein>
<name>E3SXB7_SPHSR</name>
<sequence length="161" mass="17498">MALSTLLMGMSFMLIWVFSPYWMLGILVIQALFTGLYLSSMNLVWFSYILFLTVLGGLLVIFSYISSLISEEIMDGAVIGYLVSTGIASSLFLGGVYLFKQGDVLISNQLTQSADNISIVVSLFSGSGGAMYVFVVLYLLLALVCVVNSTKSKMGPLRLRG</sequence>
<keyword evidence="2" id="KW-0496">Mitochondrion</keyword>
<organism evidence="2">
    <name type="scientific">Sphaeroma serratum</name>
    <name type="common">Isopod</name>
    <dbReference type="NCBI Taxonomy" id="96875"/>
    <lineage>
        <taxon>Eukaryota</taxon>
        <taxon>Metazoa</taxon>
        <taxon>Ecdysozoa</taxon>
        <taxon>Arthropoda</taxon>
        <taxon>Crustacea</taxon>
        <taxon>Multicrustacea</taxon>
        <taxon>Malacostraca</taxon>
        <taxon>Eumalacostraca</taxon>
        <taxon>Peracarida</taxon>
        <taxon>Isopoda</taxon>
        <taxon>Sphaeromatidae</taxon>
        <taxon>Sphaeroma</taxon>
    </lineage>
</organism>
<keyword evidence="1" id="KW-0812">Transmembrane</keyword>
<dbReference type="EMBL" id="GU130256">
    <property type="protein sequence ID" value="ADA69800.1"/>
    <property type="molecule type" value="Genomic_DNA"/>
</dbReference>
<feature type="transmembrane region" description="Helical" evidence="1">
    <location>
        <begin position="12"/>
        <end position="33"/>
    </location>
</feature>
<feature type="transmembrane region" description="Helical" evidence="1">
    <location>
        <begin position="45"/>
        <end position="65"/>
    </location>
</feature>
<keyword evidence="1" id="KW-1133">Transmembrane helix</keyword>
<feature type="transmembrane region" description="Helical" evidence="1">
    <location>
        <begin position="77"/>
        <end position="99"/>
    </location>
</feature>
<keyword evidence="1" id="KW-0472">Membrane</keyword>
<evidence type="ECO:0000256" key="1">
    <source>
        <dbReference type="SAM" id="Phobius"/>
    </source>
</evidence>
<accession>E3SXB7</accession>
<reference evidence="2" key="1">
    <citation type="journal article" date="2012" name="Mol. Phylogenet. Evol.">
        <title>Multiple rearrangements in mitochondrial genomes of Isopoda and phylogenetic implications.</title>
        <authorList>
            <person name="Kilpert F."/>
            <person name="Held C."/>
            <person name="Podsiadlowski L."/>
        </authorList>
    </citation>
    <scope>NUCLEOTIDE SEQUENCE</scope>
</reference>
<evidence type="ECO:0000313" key="2">
    <source>
        <dbReference type="EMBL" id="ADA69800.1"/>
    </source>
</evidence>
<feature type="transmembrane region" description="Helical" evidence="1">
    <location>
        <begin position="119"/>
        <end position="147"/>
    </location>
</feature>
<gene>
    <name evidence="2" type="primary">ND6</name>
</gene>